<proteinExistence type="predicted"/>
<dbReference type="Pfam" id="PF13456">
    <property type="entry name" value="RVT_3"/>
    <property type="match status" value="1"/>
</dbReference>
<dbReference type="EMBL" id="JABFAB010000009">
    <property type="protein sequence ID" value="MBA0659437.1"/>
    <property type="molecule type" value="Genomic_DNA"/>
</dbReference>
<gene>
    <name evidence="2" type="ORF">Goklo_011575</name>
</gene>
<dbReference type="PANTHER" id="PTHR34023:SF4">
    <property type="entry name" value="RNASE H TYPE-1 DOMAIN-CONTAINING PROTEIN"/>
    <property type="match status" value="1"/>
</dbReference>
<dbReference type="OrthoDB" id="1435729at2759"/>
<evidence type="ECO:0000313" key="2">
    <source>
        <dbReference type="EMBL" id="MBA0659437.1"/>
    </source>
</evidence>
<name>A0A7J8V9G9_9ROSI</name>
<comment type="caution">
    <text evidence="2">The sequence shown here is derived from an EMBL/GenBank/DDBJ whole genome shotgun (WGS) entry which is preliminary data.</text>
</comment>
<evidence type="ECO:0000313" key="3">
    <source>
        <dbReference type="Proteomes" id="UP000593573"/>
    </source>
</evidence>
<keyword evidence="3" id="KW-1185">Reference proteome</keyword>
<dbReference type="PANTHER" id="PTHR34023">
    <property type="entry name" value="RNASE H DOMAIN-CONTAINING PROTEIN"/>
    <property type="match status" value="1"/>
</dbReference>
<organism evidence="2 3">
    <name type="scientific">Gossypium klotzschianum</name>
    <dbReference type="NCBI Taxonomy" id="34286"/>
    <lineage>
        <taxon>Eukaryota</taxon>
        <taxon>Viridiplantae</taxon>
        <taxon>Streptophyta</taxon>
        <taxon>Embryophyta</taxon>
        <taxon>Tracheophyta</taxon>
        <taxon>Spermatophyta</taxon>
        <taxon>Magnoliopsida</taxon>
        <taxon>eudicotyledons</taxon>
        <taxon>Gunneridae</taxon>
        <taxon>Pentapetalae</taxon>
        <taxon>rosids</taxon>
        <taxon>malvids</taxon>
        <taxon>Malvales</taxon>
        <taxon>Malvaceae</taxon>
        <taxon>Malvoideae</taxon>
        <taxon>Gossypium</taxon>
    </lineage>
</organism>
<feature type="domain" description="RNase H type-1" evidence="1">
    <location>
        <begin position="22"/>
        <end position="94"/>
    </location>
</feature>
<dbReference type="GO" id="GO:0003676">
    <property type="term" value="F:nucleic acid binding"/>
    <property type="evidence" value="ECO:0007669"/>
    <property type="project" value="InterPro"/>
</dbReference>
<dbReference type="GO" id="GO:0004523">
    <property type="term" value="F:RNA-DNA hybrid ribonuclease activity"/>
    <property type="evidence" value="ECO:0007669"/>
    <property type="project" value="InterPro"/>
</dbReference>
<dbReference type="InterPro" id="IPR036397">
    <property type="entry name" value="RNaseH_sf"/>
</dbReference>
<sequence>MNQGECEWLSVNNETKGVHGGNGIKFVWAQGYRQVEIERDNTLLIAVIQNRLAVSSKYSEVCQEYKWCFKDWDVAFRQILRDSNKVVDCIAKEARGEMEQLIIHVDPLKYVRSLLEDNIHHVIIH</sequence>
<evidence type="ECO:0000259" key="1">
    <source>
        <dbReference type="Pfam" id="PF13456"/>
    </source>
</evidence>
<dbReference type="Proteomes" id="UP000593573">
    <property type="component" value="Unassembled WGS sequence"/>
</dbReference>
<reference evidence="2 3" key="1">
    <citation type="journal article" date="2019" name="Genome Biol. Evol.">
        <title>Insights into the evolution of the New World diploid cottons (Gossypium, subgenus Houzingenia) based on genome sequencing.</title>
        <authorList>
            <person name="Grover C.E."/>
            <person name="Arick M.A. 2nd"/>
            <person name="Thrash A."/>
            <person name="Conover J.L."/>
            <person name="Sanders W.S."/>
            <person name="Peterson D.G."/>
            <person name="Frelichowski J.E."/>
            <person name="Scheffler J.A."/>
            <person name="Scheffler B.E."/>
            <person name="Wendel J.F."/>
        </authorList>
    </citation>
    <scope>NUCLEOTIDE SEQUENCE [LARGE SCALE GENOMIC DNA]</scope>
    <source>
        <strain evidence="2">57</strain>
        <tissue evidence="2">Leaf</tissue>
    </source>
</reference>
<accession>A0A7J8V9G9</accession>
<protein>
    <recommendedName>
        <fullName evidence="1">RNase H type-1 domain-containing protein</fullName>
    </recommendedName>
</protein>
<dbReference type="AlphaFoldDB" id="A0A7J8V9G9"/>
<dbReference type="Gene3D" id="3.30.420.10">
    <property type="entry name" value="Ribonuclease H-like superfamily/Ribonuclease H"/>
    <property type="match status" value="1"/>
</dbReference>
<dbReference type="InterPro" id="IPR002156">
    <property type="entry name" value="RNaseH_domain"/>
</dbReference>